<comment type="function">
    <text evidence="5">Regulates transcriptional attenuation of the pyrimidine nucleotide (pyr) operon in response to exogenous pyrimidines, by binding to the anti-antiterminator region of the 5' leader on pyr mRNA. This probably favors formation of a transcription terminator hairpin, leading to a reduced expression of downstream genes.</text>
</comment>
<dbReference type="NCBIfam" id="NF003549">
    <property type="entry name" value="PRK05205.1-5"/>
    <property type="match status" value="1"/>
</dbReference>
<evidence type="ECO:0000256" key="2">
    <source>
        <dbReference type="ARBA" id="ARBA00022472"/>
    </source>
</evidence>
<keyword evidence="6 8" id="KW-0328">Glycosyltransferase</keyword>
<feature type="domain" description="Phosphoribosyltransferase" evidence="7">
    <location>
        <begin position="10"/>
        <end position="164"/>
    </location>
</feature>
<dbReference type="Proteomes" id="UP000262195">
    <property type="component" value="Unassembled WGS sequence"/>
</dbReference>
<evidence type="ECO:0000256" key="5">
    <source>
        <dbReference type="ARBA" id="ARBA00056445"/>
    </source>
</evidence>
<comment type="caution">
    <text evidence="8">The sequence shown here is derived from an EMBL/GenBank/DDBJ whole genome shotgun (WGS) entry which is preliminary data.</text>
</comment>
<keyword evidence="2 6" id="KW-0806">Transcription termination</keyword>
<accession>A0A3D4S609</accession>
<dbReference type="CDD" id="cd06223">
    <property type="entry name" value="PRTases_typeI"/>
    <property type="match status" value="1"/>
</dbReference>
<dbReference type="GO" id="GO:0003723">
    <property type="term" value="F:RNA binding"/>
    <property type="evidence" value="ECO:0007669"/>
    <property type="project" value="UniProtKB-UniRule"/>
</dbReference>
<dbReference type="AlphaFoldDB" id="A0A3D4S609"/>
<evidence type="ECO:0000256" key="1">
    <source>
        <dbReference type="ARBA" id="ARBA00005565"/>
    </source>
</evidence>
<keyword evidence="4 6" id="KW-0804">Transcription</keyword>
<comment type="similarity">
    <text evidence="1 6">Belongs to the purine/pyrimidine phosphoribosyltransferase family. PyrR subfamily.</text>
</comment>
<dbReference type="FunFam" id="3.40.50.2020:FF:000020">
    <property type="entry name" value="Bifunctional protein PyrR"/>
    <property type="match status" value="1"/>
</dbReference>
<keyword evidence="3 6" id="KW-0805">Transcription regulation</keyword>
<dbReference type="GO" id="GO:0004845">
    <property type="term" value="F:uracil phosphoribosyltransferase activity"/>
    <property type="evidence" value="ECO:0007669"/>
    <property type="project" value="UniProtKB-UniRule"/>
</dbReference>
<gene>
    <name evidence="6" type="primary">pyrR</name>
    <name evidence="8" type="ORF">DIW15_04910</name>
</gene>
<dbReference type="PANTHER" id="PTHR11608:SF0">
    <property type="entry name" value="BIFUNCTIONAL PROTEIN PYRR"/>
    <property type="match status" value="1"/>
</dbReference>
<evidence type="ECO:0000313" key="8">
    <source>
        <dbReference type="EMBL" id="HCS94028.1"/>
    </source>
</evidence>
<dbReference type="Gene3D" id="3.40.50.2020">
    <property type="match status" value="1"/>
</dbReference>
<sequence length="183" mass="20576">MDSVLLMDEAAIKRALTRISYEILEKNRGVKDIVLVGIKTRGEFLADRIAKRIESIEDTTITSFAIDITNYRDDQEKNGGMIPVKSNLGIAREENYPIDNKYVVLVDDVLYTGRTIRSAMDALIDLGRPKRIGLAVLIDRGHRELPIRADFVGKNIPTSRSETVDVSITEIDDNDQVTLIKED</sequence>
<comment type="function">
    <text evidence="6">Also displays a weak uracil phosphoribosyltransferase activity which is not physiologically significant.</text>
</comment>
<dbReference type="EMBL" id="DQHO01000031">
    <property type="protein sequence ID" value="HCS94028.1"/>
    <property type="molecule type" value="Genomic_DNA"/>
</dbReference>
<reference evidence="8 9" key="1">
    <citation type="journal article" date="2018" name="Nat. Biotechnol.">
        <title>A standardized bacterial taxonomy based on genome phylogeny substantially revises the tree of life.</title>
        <authorList>
            <person name="Parks D.H."/>
            <person name="Chuvochina M."/>
            <person name="Waite D.W."/>
            <person name="Rinke C."/>
            <person name="Skarshewski A."/>
            <person name="Chaumeil P.A."/>
            <person name="Hugenholtz P."/>
        </authorList>
    </citation>
    <scope>NUCLEOTIDE SEQUENCE [LARGE SCALE GENOMIC DNA]</scope>
    <source>
        <strain evidence="8">UBA11306</strain>
    </source>
</reference>
<keyword evidence="6 8" id="KW-0808">Transferase</keyword>
<comment type="function">
    <text evidence="6">Regulates transcriptional attenuation of the pyrimidine nucleotide (pyr) operon by binding in a uridine-dependent manner to specific sites on pyr mRNA. This disrupts an antiterminator hairpin in the RNA and favors formation of a downstream transcription terminator, leading to a reduced expression of downstream genes.</text>
</comment>
<dbReference type="InterPro" id="IPR050137">
    <property type="entry name" value="PyrR_bifunctional"/>
</dbReference>
<evidence type="ECO:0000256" key="4">
    <source>
        <dbReference type="ARBA" id="ARBA00023163"/>
    </source>
</evidence>
<dbReference type="Pfam" id="PF00156">
    <property type="entry name" value="Pribosyltran"/>
    <property type="match status" value="1"/>
</dbReference>
<dbReference type="InterPro" id="IPR029057">
    <property type="entry name" value="PRTase-like"/>
</dbReference>
<comment type="subunit">
    <text evidence="6">Homodimer and homohexamer; in equilibrium.</text>
</comment>
<comment type="catalytic activity">
    <reaction evidence="6">
        <text>UMP + diphosphate = 5-phospho-alpha-D-ribose 1-diphosphate + uracil</text>
        <dbReference type="Rhea" id="RHEA:13017"/>
        <dbReference type="ChEBI" id="CHEBI:17568"/>
        <dbReference type="ChEBI" id="CHEBI:33019"/>
        <dbReference type="ChEBI" id="CHEBI:57865"/>
        <dbReference type="ChEBI" id="CHEBI:58017"/>
        <dbReference type="EC" id="2.4.2.9"/>
    </reaction>
</comment>
<dbReference type="STRING" id="1121105.GCA_000421665_00582"/>
<evidence type="ECO:0000313" key="9">
    <source>
        <dbReference type="Proteomes" id="UP000262195"/>
    </source>
</evidence>
<dbReference type="PANTHER" id="PTHR11608">
    <property type="entry name" value="BIFUNCTIONAL PROTEIN PYRR"/>
    <property type="match status" value="1"/>
</dbReference>
<dbReference type="EC" id="2.4.2.9" evidence="6"/>
<dbReference type="InterPro" id="IPR000836">
    <property type="entry name" value="PRTase_dom"/>
</dbReference>
<name>A0A3D4S609_9ENTE</name>
<dbReference type="GO" id="GO:0006353">
    <property type="term" value="P:DNA-templated transcription termination"/>
    <property type="evidence" value="ECO:0007669"/>
    <property type="project" value="UniProtKB-UniRule"/>
</dbReference>
<evidence type="ECO:0000256" key="6">
    <source>
        <dbReference type="HAMAP-Rule" id="MF_01219"/>
    </source>
</evidence>
<evidence type="ECO:0000259" key="7">
    <source>
        <dbReference type="Pfam" id="PF00156"/>
    </source>
</evidence>
<feature type="short sequence motif" description="PRPP-binding" evidence="6">
    <location>
        <begin position="103"/>
        <end position="115"/>
    </location>
</feature>
<dbReference type="NCBIfam" id="NF003548">
    <property type="entry name" value="PRK05205.1-4"/>
    <property type="match status" value="1"/>
</dbReference>
<organism evidence="8 9">
    <name type="scientific">Bavariicoccus seileri</name>
    <dbReference type="NCBI Taxonomy" id="549685"/>
    <lineage>
        <taxon>Bacteria</taxon>
        <taxon>Bacillati</taxon>
        <taxon>Bacillota</taxon>
        <taxon>Bacilli</taxon>
        <taxon>Lactobacillales</taxon>
        <taxon>Enterococcaceae</taxon>
        <taxon>Bavariicoccus</taxon>
    </lineage>
</organism>
<dbReference type="SUPFAM" id="SSF53271">
    <property type="entry name" value="PRTase-like"/>
    <property type="match status" value="1"/>
</dbReference>
<keyword evidence="6" id="KW-0694">RNA-binding</keyword>
<dbReference type="InterPro" id="IPR023050">
    <property type="entry name" value="PyrR"/>
</dbReference>
<dbReference type="HAMAP" id="MF_01219">
    <property type="entry name" value="PyrR"/>
    <property type="match status" value="1"/>
</dbReference>
<evidence type="ECO:0000256" key="3">
    <source>
        <dbReference type="ARBA" id="ARBA00023015"/>
    </source>
</evidence>
<protein>
    <recommendedName>
        <fullName evidence="6">Bifunctional protein PyrR</fullName>
    </recommendedName>
    <domain>
        <recommendedName>
            <fullName evidence="6">Pyrimidine operon regulatory protein</fullName>
        </recommendedName>
    </domain>
    <domain>
        <recommendedName>
            <fullName evidence="6">Uracil phosphoribosyltransferase</fullName>
            <shortName evidence="6">UPRTase</shortName>
            <ecNumber evidence="6">2.4.2.9</ecNumber>
        </recommendedName>
    </domain>
</protein>
<proteinExistence type="inferred from homology"/>